<dbReference type="InterPro" id="IPR008699">
    <property type="entry name" value="NDUFB8"/>
</dbReference>
<sequence length="153" mass="17926">PRKYPTTPEERIAAAKKYGLHIDDYKPIADEGFGAGDYPDLEPKSFAARDPYYEWDYPYVRRNYNEARNAEEEYFKGHRYDESQKPVISLNQQFFVLFSFIAIVSLLRIYLPVNPTYTPMMAKQYPYGNLHLERGGDPNNVPTIKHYTFEPAE</sequence>
<feature type="non-terminal residue" evidence="2">
    <location>
        <position position="1"/>
    </location>
</feature>
<dbReference type="KEGG" id="lgi:LOTGIDRAFT_106520"/>
<keyword evidence="3" id="KW-1185">Reference proteome</keyword>
<evidence type="ECO:0000313" key="3">
    <source>
        <dbReference type="Proteomes" id="UP000030746"/>
    </source>
</evidence>
<dbReference type="OrthoDB" id="2014058at2759"/>
<reference evidence="2 3" key="1">
    <citation type="journal article" date="2013" name="Nature">
        <title>Insights into bilaterian evolution from three spiralian genomes.</title>
        <authorList>
            <person name="Simakov O."/>
            <person name="Marletaz F."/>
            <person name="Cho S.J."/>
            <person name="Edsinger-Gonzales E."/>
            <person name="Havlak P."/>
            <person name="Hellsten U."/>
            <person name="Kuo D.H."/>
            <person name="Larsson T."/>
            <person name="Lv J."/>
            <person name="Arendt D."/>
            <person name="Savage R."/>
            <person name="Osoegawa K."/>
            <person name="de Jong P."/>
            <person name="Grimwood J."/>
            <person name="Chapman J.A."/>
            <person name="Shapiro H."/>
            <person name="Aerts A."/>
            <person name="Otillar R.P."/>
            <person name="Terry A.Y."/>
            <person name="Boore J.L."/>
            <person name="Grigoriev I.V."/>
            <person name="Lindberg D.R."/>
            <person name="Seaver E.C."/>
            <person name="Weisblat D.A."/>
            <person name="Putnam N.H."/>
            <person name="Rokhsar D.S."/>
        </authorList>
    </citation>
    <scope>NUCLEOTIDE SEQUENCE [LARGE SCALE GENOMIC DNA]</scope>
</reference>
<dbReference type="AlphaFoldDB" id="V3ZCX6"/>
<dbReference type="GeneID" id="20230123"/>
<evidence type="ECO:0008006" key="4">
    <source>
        <dbReference type="Google" id="ProtNLM"/>
    </source>
</evidence>
<dbReference type="EMBL" id="KB202619">
    <property type="protein sequence ID" value="ESO88938.1"/>
    <property type="molecule type" value="Genomic_DNA"/>
</dbReference>
<keyword evidence="1" id="KW-0812">Transmembrane</keyword>
<keyword evidence="1" id="KW-0472">Membrane</keyword>
<evidence type="ECO:0000313" key="2">
    <source>
        <dbReference type="EMBL" id="ESO88938.1"/>
    </source>
</evidence>
<dbReference type="STRING" id="225164.V3ZCX6"/>
<dbReference type="HOGENOM" id="CLU_108654_0_0_1"/>
<organism evidence="2 3">
    <name type="scientific">Lottia gigantea</name>
    <name type="common">Giant owl limpet</name>
    <dbReference type="NCBI Taxonomy" id="225164"/>
    <lineage>
        <taxon>Eukaryota</taxon>
        <taxon>Metazoa</taxon>
        <taxon>Spiralia</taxon>
        <taxon>Lophotrochozoa</taxon>
        <taxon>Mollusca</taxon>
        <taxon>Gastropoda</taxon>
        <taxon>Patellogastropoda</taxon>
        <taxon>Lottioidea</taxon>
        <taxon>Lottiidae</taxon>
        <taxon>Lottia</taxon>
    </lineage>
</organism>
<dbReference type="GO" id="GO:0005739">
    <property type="term" value="C:mitochondrion"/>
    <property type="evidence" value="ECO:0007669"/>
    <property type="project" value="InterPro"/>
</dbReference>
<dbReference type="PANTHER" id="PTHR12840">
    <property type="entry name" value="NADH-UBIQUINONE OXIDOREDUCTASE ASHI SUBUNIT"/>
    <property type="match status" value="1"/>
</dbReference>
<dbReference type="RefSeq" id="XP_009059988.1">
    <property type="nucleotide sequence ID" value="XM_009061740.1"/>
</dbReference>
<name>V3ZCX6_LOTGI</name>
<accession>V3ZCX6</accession>
<dbReference type="OMA" id="WHTMRNH"/>
<proteinExistence type="predicted"/>
<evidence type="ECO:0000256" key="1">
    <source>
        <dbReference type="SAM" id="Phobius"/>
    </source>
</evidence>
<feature type="transmembrane region" description="Helical" evidence="1">
    <location>
        <begin position="94"/>
        <end position="111"/>
    </location>
</feature>
<dbReference type="CTD" id="20230123"/>
<keyword evidence="1" id="KW-1133">Transmembrane helix</keyword>
<gene>
    <name evidence="2" type="ORF">LOTGIDRAFT_106520</name>
</gene>
<protein>
    <recommendedName>
        <fullName evidence="4">NADH dehydrogenase [ubiquinone] 1 beta subcomplex subunit 8, mitochondrial</fullName>
    </recommendedName>
</protein>
<dbReference type="PANTHER" id="PTHR12840:SF1">
    <property type="entry name" value="NADH DEHYDROGENASE [UBIQUINONE] 1 BETA SUBCOMPLEX SUBUNIT 8, MITOCHONDRIAL"/>
    <property type="match status" value="1"/>
</dbReference>
<dbReference type="Proteomes" id="UP000030746">
    <property type="component" value="Unassembled WGS sequence"/>
</dbReference>
<dbReference type="Pfam" id="PF05821">
    <property type="entry name" value="NDUF_B8"/>
    <property type="match status" value="1"/>
</dbReference>